<protein>
    <submittedName>
        <fullName evidence="1">Uncharacterized protein</fullName>
    </submittedName>
</protein>
<proteinExistence type="predicted"/>
<evidence type="ECO:0000313" key="1">
    <source>
        <dbReference type="EMBL" id="GJN28152.1"/>
    </source>
</evidence>
<comment type="caution">
    <text evidence="1">The sequence shown here is derived from an EMBL/GenBank/DDBJ whole genome shotgun (WGS) entry which is preliminary data.</text>
</comment>
<organism evidence="1 2">
    <name type="scientific">Eleusine coracana subsp. coracana</name>
    <dbReference type="NCBI Taxonomy" id="191504"/>
    <lineage>
        <taxon>Eukaryota</taxon>
        <taxon>Viridiplantae</taxon>
        <taxon>Streptophyta</taxon>
        <taxon>Embryophyta</taxon>
        <taxon>Tracheophyta</taxon>
        <taxon>Spermatophyta</taxon>
        <taxon>Magnoliopsida</taxon>
        <taxon>Liliopsida</taxon>
        <taxon>Poales</taxon>
        <taxon>Poaceae</taxon>
        <taxon>PACMAD clade</taxon>
        <taxon>Chloridoideae</taxon>
        <taxon>Cynodonteae</taxon>
        <taxon>Eleusininae</taxon>
        <taxon>Eleusine</taxon>
    </lineage>
</organism>
<sequence>MRLDKIEAAAALHVVALESTTAMFESWCPYIESSIDGVKGQAGMVHKLPDEIKADVIVQRPLDLDTAAVLAQL</sequence>
<reference evidence="1" key="1">
    <citation type="journal article" date="2018" name="DNA Res.">
        <title>Multiple hybrid de novo genome assembly of finger millet, an orphan allotetraploid crop.</title>
        <authorList>
            <person name="Hatakeyama M."/>
            <person name="Aluri S."/>
            <person name="Balachadran M.T."/>
            <person name="Sivarajan S.R."/>
            <person name="Patrignani A."/>
            <person name="Gruter S."/>
            <person name="Poveda L."/>
            <person name="Shimizu-Inatsugi R."/>
            <person name="Baeten J."/>
            <person name="Francoijs K.J."/>
            <person name="Nataraja K.N."/>
            <person name="Reddy Y.A.N."/>
            <person name="Phadnis S."/>
            <person name="Ravikumar R.L."/>
            <person name="Schlapbach R."/>
            <person name="Sreeman S.M."/>
            <person name="Shimizu K.K."/>
        </authorList>
    </citation>
    <scope>NUCLEOTIDE SEQUENCE</scope>
</reference>
<reference evidence="1" key="2">
    <citation type="submission" date="2021-12" db="EMBL/GenBank/DDBJ databases">
        <title>Resequencing data analysis of finger millet.</title>
        <authorList>
            <person name="Hatakeyama M."/>
            <person name="Aluri S."/>
            <person name="Balachadran M.T."/>
            <person name="Sivarajan S.R."/>
            <person name="Poveda L."/>
            <person name="Shimizu-Inatsugi R."/>
            <person name="Schlapbach R."/>
            <person name="Sreeman S.M."/>
            <person name="Shimizu K.K."/>
        </authorList>
    </citation>
    <scope>NUCLEOTIDE SEQUENCE</scope>
</reference>
<dbReference type="EMBL" id="BQKI01000080">
    <property type="protein sequence ID" value="GJN28152.1"/>
    <property type="molecule type" value="Genomic_DNA"/>
</dbReference>
<gene>
    <name evidence="1" type="primary">gb16242</name>
    <name evidence="1" type="ORF">PR202_gb16242</name>
</gene>
<evidence type="ECO:0000313" key="2">
    <source>
        <dbReference type="Proteomes" id="UP001054889"/>
    </source>
</evidence>
<keyword evidence="2" id="KW-1185">Reference proteome</keyword>
<dbReference type="Proteomes" id="UP001054889">
    <property type="component" value="Unassembled WGS sequence"/>
</dbReference>
<name>A0AAV5F004_ELECO</name>
<dbReference type="AlphaFoldDB" id="A0AAV5F004"/>
<accession>A0AAV5F004</accession>